<proteinExistence type="predicted"/>
<evidence type="ECO:0000313" key="2">
    <source>
        <dbReference type="Proteomes" id="UP000270834"/>
    </source>
</evidence>
<evidence type="ECO:0000313" key="1">
    <source>
        <dbReference type="EMBL" id="RMS56539.1"/>
    </source>
</evidence>
<reference evidence="1 2" key="1">
    <citation type="submission" date="2018-08" db="EMBL/GenBank/DDBJ databases">
        <title>Recombination of ecologically and evolutionarily significant loci maintains genetic cohesion in the Pseudomonas syringae species complex.</title>
        <authorList>
            <person name="Dillon M."/>
            <person name="Thakur S."/>
            <person name="Almeida R.N.D."/>
            <person name="Weir B.S."/>
            <person name="Guttman D.S."/>
        </authorList>
    </citation>
    <scope>NUCLEOTIDE SEQUENCE [LARGE SCALE GENOMIC DNA]</scope>
    <source>
        <strain evidence="1 2">ICMP 7846</strain>
    </source>
</reference>
<comment type="caution">
    <text evidence="1">The sequence shown here is derived from an EMBL/GenBank/DDBJ whole genome shotgun (WGS) entry which is preliminary data.</text>
</comment>
<dbReference type="AlphaFoldDB" id="A0A3M5E2L5"/>
<organism evidence="1 2">
    <name type="scientific">Pseudomonas aeruginosa</name>
    <dbReference type="NCBI Taxonomy" id="287"/>
    <lineage>
        <taxon>Bacteria</taxon>
        <taxon>Pseudomonadati</taxon>
        <taxon>Pseudomonadota</taxon>
        <taxon>Gammaproteobacteria</taxon>
        <taxon>Pseudomonadales</taxon>
        <taxon>Pseudomonadaceae</taxon>
        <taxon>Pseudomonas</taxon>
    </lineage>
</organism>
<name>A0A3M5E2L5_PSEAI</name>
<dbReference type="EMBL" id="RBSQ01000505">
    <property type="protein sequence ID" value="RMS56539.1"/>
    <property type="molecule type" value="Genomic_DNA"/>
</dbReference>
<gene>
    <name evidence="1" type="ORF">ALP65_04679</name>
</gene>
<protein>
    <submittedName>
        <fullName evidence="1">Uncharacterized protein</fullName>
    </submittedName>
</protein>
<dbReference type="Proteomes" id="UP000270834">
    <property type="component" value="Unassembled WGS sequence"/>
</dbReference>
<sequence>MVGVGELVEQRAAADPVRVVQLGDVLRQGFRVARNVQDALEASGQLAGVRIHAGSWRIDEDTAEGVALQVDVGQAAERANLVQRLGQLFGRQAHQADVVHRVVGQVGQRRIDRGLADLGGQHLAYPGGQGQGEVAVAAVQFEQVVVALAERLVGPAEHLLVDLAVGLGESPLGLAVAEAPAGDRQFLLHIVASDDDALAARTPHQVHAQFRRELFRCLSPGVVDRPVVAESDQRVAGQGGEKLHLEQLEAQRRVGPGRLQARHQFVDAAAGDGEILDQDRRVLVALLEHRVVTLLVAGFPPQAEFGAQPVMLARRLEDLRRGCRERGQQSGEAGLLVFQLRGVGAGVELWTAHALKKPSLITNSTERITSAGFSSRHRPDSTLIAVQEMKPKAMPVAIE</sequence>
<accession>A0A3M5E2L5</accession>